<gene>
    <name evidence="2" type="ORF">F511_03569</name>
</gene>
<dbReference type="Proteomes" id="UP000250235">
    <property type="component" value="Unassembled WGS sequence"/>
</dbReference>
<feature type="region of interest" description="Disordered" evidence="1">
    <location>
        <begin position="1"/>
        <end position="45"/>
    </location>
</feature>
<protein>
    <submittedName>
        <fullName evidence="2">Uncharacterized protein</fullName>
    </submittedName>
</protein>
<dbReference type="EMBL" id="KV012136">
    <property type="protein sequence ID" value="KZV25079.1"/>
    <property type="molecule type" value="Genomic_DNA"/>
</dbReference>
<dbReference type="AlphaFoldDB" id="A0A2Z7B082"/>
<evidence type="ECO:0000313" key="3">
    <source>
        <dbReference type="Proteomes" id="UP000250235"/>
    </source>
</evidence>
<evidence type="ECO:0000256" key="1">
    <source>
        <dbReference type="SAM" id="MobiDB-lite"/>
    </source>
</evidence>
<accession>A0A2Z7B082</accession>
<organism evidence="2 3">
    <name type="scientific">Dorcoceras hygrometricum</name>
    <dbReference type="NCBI Taxonomy" id="472368"/>
    <lineage>
        <taxon>Eukaryota</taxon>
        <taxon>Viridiplantae</taxon>
        <taxon>Streptophyta</taxon>
        <taxon>Embryophyta</taxon>
        <taxon>Tracheophyta</taxon>
        <taxon>Spermatophyta</taxon>
        <taxon>Magnoliopsida</taxon>
        <taxon>eudicotyledons</taxon>
        <taxon>Gunneridae</taxon>
        <taxon>Pentapetalae</taxon>
        <taxon>asterids</taxon>
        <taxon>lamiids</taxon>
        <taxon>Lamiales</taxon>
        <taxon>Gesneriaceae</taxon>
        <taxon>Didymocarpoideae</taxon>
        <taxon>Trichosporeae</taxon>
        <taxon>Loxocarpinae</taxon>
        <taxon>Dorcoceras</taxon>
    </lineage>
</organism>
<proteinExistence type="predicted"/>
<name>A0A2Z7B082_9LAMI</name>
<evidence type="ECO:0000313" key="2">
    <source>
        <dbReference type="EMBL" id="KZV25079.1"/>
    </source>
</evidence>
<keyword evidence="3" id="KW-1185">Reference proteome</keyword>
<reference evidence="2 3" key="1">
    <citation type="journal article" date="2015" name="Proc. Natl. Acad. Sci. U.S.A.">
        <title>The resurrection genome of Boea hygrometrica: A blueprint for survival of dehydration.</title>
        <authorList>
            <person name="Xiao L."/>
            <person name="Yang G."/>
            <person name="Zhang L."/>
            <person name="Yang X."/>
            <person name="Zhao S."/>
            <person name="Ji Z."/>
            <person name="Zhou Q."/>
            <person name="Hu M."/>
            <person name="Wang Y."/>
            <person name="Chen M."/>
            <person name="Xu Y."/>
            <person name="Jin H."/>
            <person name="Xiao X."/>
            <person name="Hu G."/>
            <person name="Bao F."/>
            <person name="Hu Y."/>
            <person name="Wan P."/>
            <person name="Li L."/>
            <person name="Deng X."/>
            <person name="Kuang T."/>
            <person name="Xiang C."/>
            <person name="Zhu J.K."/>
            <person name="Oliver M.J."/>
            <person name="He Y."/>
        </authorList>
    </citation>
    <scope>NUCLEOTIDE SEQUENCE [LARGE SCALE GENOMIC DNA]</scope>
    <source>
        <strain evidence="3">cv. XS01</strain>
    </source>
</reference>
<sequence>MGERKKKQPKEVTNPPAQTVEKQSVEDRRPVAPTNFDSEEISEPHSCPLVTRLCRGKKISESSDSESTIPMTLKNFVKRRRTQRPHQQMGWTGVTISSQPDHIPVSPTEAAQDNIFINSGEQERIEVDQIVHGGGDECFEGVLEFDAQKEHEGQKDPEITAAEREVSHYDPIPVEECFQLLIKSAWDNVSTRMTIFEEWLHFHKEVRIKDISSFEPLVIIEEHLLEWGETEELSDLFERRFLIMYKLFELELEKMYHEHLANFKLDVPSVNHDFLCIRRLHKELRAIATVHRDHRAMEGLPLLNQDTSYLDSASHQEQFLALEFSSLIDHEQGSEQAENPQ</sequence>